<keyword evidence="8" id="KW-0687">Ribonucleoprotein</keyword>
<dbReference type="GO" id="GO:0000398">
    <property type="term" value="P:mRNA splicing, via spliceosome"/>
    <property type="evidence" value="ECO:0007669"/>
    <property type="project" value="InterPro"/>
</dbReference>
<dbReference type="OrthoDB" id="409625at2759"/>
<name>A0A6V7TNS5_MELEN</name>
<dbReference type="InterPro" id="IPR016487">
    <property type="entry name" value="Lsm6/sSmF"/>
</dbReference>
<gene>
    <name evidence="12" type="ORF">MENT_LOCUS2340</name>
</gene>
<dbReference type="CDD" id="cd01722">
    <property type="entry name" value="Sm_F"/>
    <property type="match status" value="1"/>
</dbReference>
<keyword evidence="5" id="KW-0694">RNA-binding</keyword>
<evidence type="ECO:0000259" key="11">
    <source>
        <dbReference type="PROSITE" id="PS52002"/>
    </source>
</evidence>
<evidence type="ECO:0000256" key="8">
    <source>
        <dbReference type="ARBA" id="ARBA00023274"/>
    </source>
</evidence>
<evidence type="ECO:0000313" key="12">
    <source>
        <dbReference type="EMBL" id="CAD2128702.1"/>
    </source>
</evidence>
<evidence type="ECO:0000256" key="2">
    <source>
        <dbReference type="ARBA" id="ARBA00007927"/>
    </source>
</evidence>
<feature type="domain" description="Sm" evidence="11">
    <location>
        <begin position="65"/>
        <end position="121"/>
    </location>
</feature>
<comment type="subcellular location">
    <subcellularLocation>
        <location evidence="1">Nucleus</location>
    </subcellularLocation>
</comment>
<evidence type="ECO:0000256" key="1">
    <source>
        <dbReference type="ARBA" id="ARBA00004123"/>
    </source>
</evidence>
<keyword evidence="4" id="KW-0747">Spliceosome</keyword>
<accession>A0A6V7TNS5</accession>
<dbReference type="Pfam" id="PF01423">
    <property type="entry name" value="LSM"/>
    <property type="match status" value="1"/>
</dbReference>
<dbReference type="GO" id="GO:0071013">
    <property type="term" value="C:catalytic step 2 spliceosome"/>
    <property type="evidence" value="ECO:0007669"/>
    <property type="project" value="TreeGrafter"/>
</dbReference>
<feature type="transmembrane region" description="Helical" evidence="10">
    <location>
        <begin position="23"/>
        <end position="47"/>
    </location>
</feature>
<evidence type="ECO:0000256" key="6">
    <source>
        <dbReference type="ARBA" id="ARBA00023187"/>
    </source>
</evidence>
<protein>
    <recommendedName>
        <fullName evidence="9">Sm protein F</fullName>
    </recommendedName>
</protein>
<dbReference type="InterPro" id="IPR034100">
    <property type="entry name" value="Sm_F"/>
</dbReference>
<dbReference type="InterPro" id="IPR047575">
    <property type="entry name" value="Sm"/>
</dbReference>
<keyword evidence="7" id="KW-0539">Nucleus</keyword>
<comment type="similarity">
    <text evidence="2">Belongs to the snRNP Sm proteins family. SmF/LSm6 subfamily.</text>
</comment>
<keyword evidence="3" id="KW-0507">mRNA processing</keyword>
<keyword evidence="6" id="KW-0508">mRNA splicing</keyword>
<dbReference type="AlphaFoldDB" id="A0A6V7TNS5"/>
<comment type="caution">
    <text evidence="12">The sequence shown here is derived from an EMBL/GenBank/DDBJ whole genome shotgun (WGS) entry which is preliminary data.</text>
</comment>
<evidence type="ECO:0000256" key="9">
    <source>
        <dbReference type="ARBA" id="ARBA00030144"/>
    </source>
</evidence>
<dbReference type="PANTHER" id="PTHR11021:SF0">
    <property type="entry name" value="SMALL NUCLEAR RIBONUCLEOPROTEIN F"/>
    <property type="match status" value="1"/>
</dbReference>
<evidence type="ECO:0000256" key="4">
    <source>
        <dbReference type="ARBA" id="ARBA00022728"/>
    </source>
</evidence>
<dbReference type="GO" id="GO:0005685">
    <property type="term" value="C:U1 snRNP"/>
    <property type="evidence" value="ECO:0007669"/>
    <property type="project" value="TreeGrafter"/>
</dbReference>
<evidence type="ECO:0000313" key="13">
    <source>
        <dbReference type="Proteomes" id="UP000580250"/>
    </source>
</evidence>
<organism evidence="12 13">
    <name type="scientific">Meloidogyne enterolobii</name>
    <name type="common">Root-knot nematode worm</name>
    <name type="synonym">Meloidogyne mayaguensis</name>
    <dbReference type="NCBI Taxonomy" id="390850"/>
    <lineage>
        <taxon>Eukaryota</taxon>
        <taxon>Metazoa</taxon>
        <taxon>Ecdysozoa</taxon>
        <taxon>Nematoda</taxon>
        <taxon>Chromadorea</taxon>
        <taxon>Rhabditida</taxon>
        <taxon>Tylenchina</taxon>
        <taxon>Tylenchomorpha</taxon>
        <taxon>Tylenchoidea</taxon>
        <taxon>Meloidogynidae</taxon>
        <taxon>Meloidogyninae</taxon>
        <taxon>Meloidogyne</taxon>
    </lineage>
</organism>
<dbReference type="Gene3D" id="2.30.30.100">
    <property type="match status" value="1"/>
</dbReference>
<reference evidence="12 13" key="1">
    <citation type="submission" date="2020-08" db="EMBL/GenBank/DDBJ databases">
        <authorList>
            <person name="Koutsovoulos G."/>
            <person name="Danchin GJ E."/>
        </authorList>
    </citation>
    <scope>NUCLEOTIDE SEQUENCE [LARGE SCALE GENOMIC DNA]</scope>
</reference>
<evidence type="ECO:0000256" key="5">
    <source>
        <dbReference type="ARBA" id="ARBA00022884"/>
    </source>
</evidence>
<keyword evidence="10" id="KW-0472">Membrane</keyword>
<dbReference type="Proteomes" id="UP000580250">
    <property type="component" value="Unassembled WGS sequence"/>
</dbReference>
<dbReference type="InterPro" id="IPR001163">
    <property type="entry name" value="Sm_dom_euk/arc"/>
</dbReference>
<dbReference type="EMBL" id="CAJEWN010000007">
    <property type="protein sequence ID" value="CAD2128702.1"/>
    <property type="molecule type" value="Genomic_DNA"/>
</dbReference>
<dbReference type="InterPro" id="IPR010920">
    <property type="entry name" value="LSM_dom_sf"/>
</dbReference>
<keyword evidence="10" id="KW-0812">Transmembrane</keyword>
<dbReference type="SMART" id="SM00651">
    <property type="entry name" value="Sm"/>
    <property type="match status" value="1"/>
</dbReference>
<proteinExistence type="inferred from homology"/>
<evidence type="ECO:0000256" key="7">
    <source>
        <dbReference type="ARBA" id="ARBA00023242"/>
    </source>
</evidence>
<evidence type="ECO:0000256" key="3">
    <source>
        <dbReference type="ARBA" id="ARBA00022664"/>
    </source>
</evidence>
<evidence type="ECO:0000256" key="10">
    <source>
        <dbReference type="SAM" id="Phobius"/>
    </source>
</evidence>
<dbReference type="GO" id="GO:0034715">
    <property type="term" value="C:pICln-Sm protein complex"/>
    <property type="evidence" value="ECO:0007669"/>
    <property type="project" value="TreeGrafter"/>
</dbReference>
<dbReference type="SUPFAM" id="SSF50182">
    <property type="entry name" value="Sm-like ribonucleoproteins"/>
    <property type="match status" value="1"/>
</dbReference>
<dbReference type="GO" id="GO:0003723">
    <property type="term" value="F:RNA binding"/>
    <property type="evidence" value="ECO:0007669"/>
    <property type="project" value="UniProtKB-KW"/>
</dbReference>
<keyword evidence="10" id="KW-1133">Transmembrane helix</keyword>
<sequence length="123" mass="14246">MTPTKFLIKSSRFVAVLSLQIEFFSRSFFCFLICLIYLNRILDFVYFQTFYRQKLKMSAMIQPLNPKPFLNALAGKPIICKLKWGMEYRGILVSVDGYMNLHLANSEECNNILWVSAADEAEA</sequence>
<dbReference type="PROSITE" id="PS52002">
    <property type="entry name" value="SM"/>
    <property type="match status" value="1"/>
</dbReference>
<dbReference type="PANTHER" id="PTHR11021">
    <property type="entry name" value="SMALL NUCLEAR RIBONUCLEOPROTEIN F SNRNP-F"/>
    <property type="match status" value="1"/>
</dbReference>